<dbReference type="InterPro" id="IPR053169">
    <property type="entry name" value="MUG_Protein"/>
</dbReference>
<keyword evidence="2" id="KW-1185">Reference proteome</keyword>
<evidence type="ECO:0000313" key="1">
    <source>
        <dbReference type="EMBL" id="AVM01646.1"/>
    </source>
</evidence>
<protein>
    <submittedName>
        <fullName evidence="1">Fructose-bisphosphate aldolase</fullName>
    </submittedName>
</protein>
<organism evidence="1 2">
    <name type="scientific">Gordonia iterans</name>
    <dbReference type="NCBI Taxonomy" id="1004901"/>
    <lineage>
        <taxon>Bacteria</taxon>
        <taxon>Bacillati</taxon>
        <taxon>Actinomycetota</taxon>
        <taxon>Actinomycetes</taxon>
        <taxon>Mycobacteriales</taxon>
        <taxon>Gordoniaceae</taxon>
        <taxon>Gordonia</taxon>
    </lineage>
</organism>
<dbReference type="AlphaFoldDB" id="A0A2S0KJ16"/>
<dbReference type="Proteomes" id="UP000239814">
    <property type="component" value="Chromosome"/>
</dbReference>
<dbReference type="SUPFAM" id="SSF48208">
    <property type="entry name" value="Six-hairpin glycosidases"/>
    <property type="match status" value="1"/>
</dbReference>
<name>A0A2S0KJ16_9ACTN</name>
<dbReference type="InterPro" id="IPR014512">
    <property type="entry name" value="O_gly_hydro"/>
</dbReference>
<dbReference type="GO" id="GO:0005975">
    <property type="term" value="P:carbohydrate metabolic process"/>
    <property type="evidence" value="ECO:0007669"/>
    <property type="project" value="InterPro"/>
</dbReference>
<dbReference type="PIRSF" id="PIRSF021505">
    <property type="entry name" value="O_gly_hdrol"/>
    <property type="match status" value="1"/>
</dbReference>
<proteinExistence type="predicted"/>
<dbReference type="InterPro" id="IPR008928">
    <property type="entry name" value="6-hairpin_glycosidase_sf"/>
</dbReference>
<dbReference type="InterPro" id="IPR005198">
    <property type="entry name" value="Glyco_hydro_76"/>
</dbReference>
<dbReference type="EMBL" id="CP027433">
    <property type="protein sequence ID" value="AVM01646.1"/>
    <property type="molecule type" value="Genomic_DNA"/>
</dbReference>
<evidence type="ECO:0000313" key="2">
    <source>
        <dbReference type="Proteomes" id="UP000239814"/>
    </source>
</evidence>
<dbReference type="Pfam" id="PF03663">
    <property type="entry name" value="Glyco_hydro_76"/>
    <property type="match status" value="1"/>
</dbReference>
<dbReference type="KEGG" id="git:C6V83_16660"/>
<dbReference type="PANTHER" id="PTHR47791:SF3">
    <property type="entry name" value="MEIOTICALLY UP-REGULATED GENE 191 PROTEIN"/>
    <property type="match status" value="1"/>
</dbReference>
<dbReference type="PANTHER" id="PTHR47791">
    <property type="entry name" value="MEIOTICALLY UP-REGULATED GENE 191 PROTEIN"/>
    <property type="match status" value="1"/>
</dbReference>
<accession>A0A2S0KJ16</accession>
<dbReference type="RefSeq" id="WP_105943350.1">
    <property type="nucleotide sequence ID" value="NZ_CP027433.1"/>
</dbReference>
<dbReference type="Gene3D" id="1.50.10.20">
    <property type="match status" value="1"/>
</dbReference>
<gene>
    <name evidence="1" type="ORF">C6V83_16660</name>
</gene>
<reference evidence="1 2" key="1">
    <citation type="submission" date="2018-03" db="EMBL/GenBank/DDBJ databases">
        <title>Characteristics and genome of n-alkane degrading marine bacteria Gordonia iterans isolated from crude oil contaminated in Tae-an, South Korea.</title>
        <authorList>
            <person name="Lee S.-S."/>
            <person name="Kim H."/>
        </authorList>
    </citation>
    <scope>NUCLEOTIDE SEQUENCE [LARGE SCALE GENOMIC DNA]</scope>
    <source>
        <strain evidence="1 2">Co17</strain>
    </source>
</reference>
<dbReference type="OrthoDB" id="2505409at2"/>
<sequence length="399" mass="43448">MTDEVESSPSPDAAATPAARAEAAIDALRDRHLRRLGHVVPVTRIGVITWPPPGRFGSKERITSSWHYWWQAHLLDILVDAARLGDVRAAGEARALTRGIRLRNFGRWTNQYYDDMAWLALALERASRHIARGGRPRAQRKLTEVLYDAWTPELGGGIPWRTSDHFFNVPANGPAGIFLARRGRIERGVATADWIAENLVLPSGLIADGFWANPDGSRREENNVYTYCQGVTLGLWLEAYRLTGELRHLHRLEELLDVVARHEARPDGVLSGHGGGDGGLFTGILARYLALIATDLPVGAPGEERIRETAARLVVTSAEAAWSQRAEIDGLPLFGPDWSSPAVVPDAQSAGPEFIAGAVRSSQTPERDLSVQLSGAMLMAAAASVTLRLPEHTGSVAPE</sequence>